<name>A0A7V5CTU9_9BACT</name>
<sequence>MGTQAIRIAPQNEEEALAVKKLYRMLIHDGTAALVGPDNTRIDLPPTVYQVLRRIIDDMQRGKAVALMPVIEELSTQAAADMLGVSRQYLVNELEAGKLKFHRAGTHRRIFFKDLCDYREARERNRHEAIQRIAQQSEESGLYDTFIPVDES</sequence>
<dbReference type="InterPro" id="IPR041657">
    <property type="entry name" value="HTH_17"/>
</dbReference>
<dbReference type="NCBIfam" id="TIGR01764">
    <property type="entry name" value="excise"/>
    <property type="match status" value="1"/>
</dbReference>
<dbReference type="AlphaFoldDB" id="A0A7V5CTU9"/>
<comment type="caution">
    <text evidence="2">The sequence shown here is derived from an EMBL/GenBank/DDBJ whole genome shotgun (WGS) entry which is preliminary data.</text>
</comment>
<feature type="domain" description="Helix-turn-helix" evidence="1">
    <location>
        <begin position="74"/>
        <end position="122"/>
    </location>
</feature>
<protein>
    <submittedName>
        <fullName evidence="2">Helix-turn-helix domain-containing protein</fullName>
    </submittedName>
</protein>
<dbReference type="EMBL" id="DTKL01000072">
    <property type="protein sequence ID" value="HGY95293.1"/>
    <property type="molecule type" value="Genomic_DNA"/>
</dbReference>
<dbReference type="InterPro" id="IPR010093">
    <property type="entry name" value="SinI_DNA-bd"/>
</dbReference>
<dbReference type="Pfam" id="PF12728">
    <property type="entry name" value="HTH_17"/>
    <property type="match status" value="1"/>
</dbReference>
<gene>
    <name evidence="2" type="ORF">ENW50_11510</name>
</gene>
<evidence type="ECO:0000313" key="2">
    <source>
        <dbReference type="EMBL" id="HGY95293.1"/>
    </source>
</evidence>
<accession>A0A7V5CTU9</accession>
<evidence type="ECO:0000259" key="1">
    <source>
        <dbReference type="Pfam" id="PF12728"/>
    </source>
</evidence>
<dbReference type="GO" id="GO:0003677">
    <property type="term" value="F:DNA binding"/>
    <property type="evidence" value="ECO:0007669"/>
    <property type="project" value="InterPro"/>
</dbReference>
<organism evidence="2">
    <name type="scientific">Acidobacterium capsulatum</name>
    <dbReference type="NCBI Taxonomy" id="33075"/>
    <lineage>
        <taxon>Bacteria</taxon>
        <taxon>Pseudomonadati</taxon>
        <taxon>Acidobacteriota</taxon>
        <taxon>Terriglobia</taxon>
        <taxon>Terriglobales</taxon>
        <taxon>Acidobacteriaceae</taxon>
        <taxon>Acidobacterium</taxon>
    </lineage>
</organism>
<proteinExistence type="predicted"/>
<reference evidence="2" key="1">
    <citation type="journal article" date="2020" name="mSystems">
        <title>Genome- and Community-Level Interaction Insights into Carbon Utilization and Element Cycling Functions of Hydrothermarchaeota in Hydrothermal Sediment.</title>
        <authorList>
            <person name="Zhou Z."/>
            <person name="Liu Y."/>
            <person name="Xu W."/>
            <person name="Pan J."/>
            <person name="Luo Z.H."/>
            <person name="Li M."/>
        </authorList>
    </citation>
    <scope>NUCLEOTIDE SEQUENCE [LARGE SCALE GENOMIC DNA]</scope>
    <source>
        <strain evidence="2">SpSt-855</strain>
    </source>
</reference>